<proteinExistence type="predicted"/>
<dbReference type="SUPFAM" id="SSF51735">
    <property type="entry name" value="NAD(P)-binding Rossmann-fold domains"/>
    <property type="match status" value="1"/>
</dbReference>
<dbReference type="EMBL" id="JBHSOZ010000003">
    <property type="protein sequence ID" value="MFC5713020.1"/>
    <property type="molecule type" value="Genomic_DNA"/>
</dbReference>
<evidence type="ECO:0000256" key="2">
    <source>
        <dbReference type="SAM" id="Phobius"/>
    </source>
</evidence>
<comment type="subcellular location">
    <subcellularLocation>
        <location evidence="1">Cell membrane</location>
        <topology evidence="1">Multi-pass membrane protein</topology>
    </subcellularLocation>
</comment>
<keyword evidence="4" id="KW-0406">Ion transport</keyword>
<dbReference type="Pfam" id="PF07885">
    <property type="entry name" value="Ion_trans_2"/>
    <property type="match status" value="1"/>
</dbReference>
<keyword evidence="2" id="KW-0472">Membrane</keyword>
<dbReference type="InterPro" id="IPR036291">
    <property type="entry name" value="NAD(P)-bd_dom_sf"/>
</dbReference>
<evidence type="ECO:0000259" key="3">
    <source>
        <dbReference type="PROSITE" id="PS51201"/>
    </source>
</evidence>
<protein>
    <submittedName>
        <fullName evidence="4">Potassium channel family protein</fullName>
    </submittedName>
</protein>
<dbReference type="InterPro" id="IPR050721">
    <property type="entry name" value="Trk_Ktr_HKT_K-transport"/>
</dbReference>
<gene>
    <name evidence="4" type="ORF">ACFPU1_09515</name>
</gene>
<dbReference type="InterPro" id="IPR003148">
    <property type="entry name" value="RCK_N"/>
</dbReference>
<dbReference type="Proteomes" id="UP001596142">
    <property type="component" value="Unassembled WGS sequence"/>
</dbReference>
<feature type="transmembrane region" description="Helical" evidence="2">
    <location>
        <begin position="21"/>
        <end position="39"/>
    </location>
</feature>
<dbReference type="Gene3D" id="3.40.50.720">
    <property type="entry name" value="NAD(P)-binding Rossmann-like Domain"/>
    <property type="match status" value="1"/>
</dbReference>
<evidence type="ECO:0000313" key="4">
    <source>
        <dbReference type="EMBL" id="MFC5713020.1"/>
    </source>
</evidence>
<dbReference type="Pfam" id="PF02254">
    <property type="entry name" value="TrkA_N"/>
    <property type="match status" value="1"/>
</dbReference>
<evidence type="ECO:0000256" key="1">
    <source>
        <dbReference type="ARBA" id="ARBA00004651"/>
    </source>
</evidence>
<dbReference type="Gene3D" id="1.10.287.70">
    <property type="match status" value="1"/>
</dbReference>
<dbReference type="SUPFAM" id="SSF81324">
    <property type="entry name" value="Voltage-gated potassium channels"/>
    <property type="match status" value="1"/>
</dbReference>
<feature type="transmembrane region" description="Helical" evidence="2">
    <location>
        <begin position="51"/>
        <end position="69"/>
    </location>
</feature>
<reference evidence="5" key="1">
    <citation type="journal article" date="2019" name="Int. J. Syst. Evol. Microbiol.">
        <title>The Global Catalogue of Microorganisms (GCM) 10K type strain sequencing project: providing services to taxonomists for standard genome sequencing and annotation.</title>
        <authorList>
            <consortium name="The Broad Institute Genomics Platform"/>
            <consortium name="The Broad Institute Genome Sequencing Center for Infectious Disease"/>
            <person name="Wu L."/>
            <person name="Ma J."/>
        </authorList>
    </citation>
    <scope>NUCLEOTIDE SEQUENCE [LARGE SCALE GENOMIC DNA]</scope>
    <source>
        <strain evidence="5">CECT 7184</strain>
    </source>
</reference>
<comment type="caution">
    <text evidence="4">The sequence shown here is derived from an EMBL/GenBank/DDBJ whole genome shotgun (WGS) entry which is preliminary data.</text>
</comment>
<dbReference type="GO" id="GO:0034220">
    <property type="term" value="P:monoatomic ion transmembrane transport"/>
    <property type="evidence" value="ECO:0007669"/>
    <property type="project" value="UniProtKB-KW"/>
</dbReference>
<keyword evidence="2" id="KW-0812">Transmembrane</keyword>
<keyword evidence="4" id="KW-0407">Ion channel</keyword>
<feature type="transmembrane region" description="Helical" evidence="2">
    <location>
        <begin position="76"/>
        <end position="98"/>
    </location>
</feature>
<dbReference type="InterPro" id="IPR013099">
    <property type="entry name" value="K_chnl_dom"/>
</dbReference>
<dbReference type="RefSeq" id="WP_385940405.1">
    <property type="nucleotide sequence ID" value="NZ_JBHSOZ010000003.1"/>
</dbReference>
<keyword evidence="4" id="KW-0813">Transport</keyword>
<keyword evidence="2" id="KW-1133">Transmembrane helix</keyword>
<dbReference type="PANTHER" id="PTHR43833">
    <property type="entry name" value="POTASSIUM CHANNEL PROTEIN 2-RELATED-RELATED"/>
    <property type="match status" value="1"/>
</dbReference>
<name>A0ABW0YKS1_9BACI</name>
<organism evidence="4 5">
    <name type="scientific">Thalassorhabdus alkalitolerans</name>
    <dbReference type="NCBI Taxonomy" id="2282697"/>
    <lineage>
        <taxon>Bacteria</taxon>
        <taxon>Bacillati</taxon>
        <taxon>Bacillota</taxon>
        <taxon>Bacilli</taxon>
        <taxon>Bacillales</taxon>
        <taxon>Bacillaceae</taxon>
        <taxon>Thalassorhabdus</taxon>
    </lineage>
</organism>
<sequence length="335" mass="37827">MKMLPFHKLTQQFAKSHLLTRLFLVIGIIIISISWLMHRLEPHTFPTYFDAVWWAIVSASTVGYGDLVPDSTIGRVIAIILILFGIGFVTFFVTSLAATTVTEETQWRQGKLSCRYENHCIVIGWNEKSRQVIKELQRQHSQREIVLIDETLQQPPFPRHSSVHFIQGNPNIDETLQKANISKAASVLITAGRSMNEQDSDARTILTLLAVKSNNDKAMVTVEILTPELLANAKRAGADEVIESTYVTSLLMSGSTIYPGVASIITDLLEHEDQYNLKMTEIKDEWVGLSFEELLHEFRKEGKLPLGVKRQGKMLLNPNAPFFVSHEDSILFVDH</sequence>
<evidence type="ECO:0000313" key="5">
    <source>
        <dbReference type="Proteomes" id="UP001596142"/>
    </source>
</evidence>
<dbReference type="PRINTS" id="PR00169">
    <property type="entry name" value="KCHANNEL"/>
</dbReference>
<accession>A0ABW0YKS1</accession>
<dbReference type="PROSITE" id="PS51201">
    <property type="entry name" value="RCK_N"/>
    <property type="match status" value="1"/>
</dbReference>
<feature type="domain" description="RCK N-terminal" evidence="3">
    <location>
        <begin position="117"/>
        <end position="243"/>
    </location>
</feature>
<keyword evidence="5" id="KW-1185">Reference proteome</keyword>
<dbReference type="PANTHER" id="PTHR43833:SF9">
    <property type="entry name" value="POTASSIUM CHANNEL PROTEIN YUGO-RELATED"/>
    <property type="match status" value="1"/>
</dbReference>